<dbReference type="EMBL" id="ML986486">
    <property type="protein sequence ID" value="KAF2279715.1"/>
    <property type="molecule type" value="Genomic_DNA"/>
</dbReference>
<evidence type="ECO:0000313" key="4">
    <source>
        <dbReference type="Proteomes" id="UP000800097"/>
    </source>
</evidence>
<feature type="chain" id="PRO_5025371984" evidence="2">
    <location>
        <begin position="28"/>
        <end position="281"/>
    </location>
</feature>
<sequence length="281" mass="29893">MGLSRRVLVIVTSVLLLFVVAISLVAAIEVRSSPRKIIPILQVQAQQAGKSDRESVKGKAKINGSDFDRADIYPAPTVYLTAEPTPVPTTPLMTTSIFWSSINDEDGMIGRSKTAPLPSTSVVGKPSSRVKSSLPSAPTGLPGASPPPTNPQLPIVAMTYTGSSGPQHCRGELIARVDFPLPPSAYKNGTCINLPAMARCGVFFAYKEAGCEADLFNADDCLKTTTTYVNTVVFMPEERSVGAYWKSMKIRCGVEAPEAKLLDPALLEGLVKNPTAKTGTP</sequence>
<evidence type="ECO:0000256" key="1">
    <source>
        <dbReference type="SAM" id="MobiDB-lite"/>
    </source>
</evidence>
<dbReference type="AlphaFoldDB" id="A0A6A6JTZ6"/>
<proteinExistence type="predicted"/>
<feature type="signal peptide" evidence="2">
    <location>
        <begin position="1"/>
        <end position="27"/>
    </location>
</feature>
<protein>
    <submittedName>
        <fullName evidence="3">Uncharacterized protein</fullName>
    </submittedName>
</protein>
<accession>A0A6A6JTZ6</accession>
<evidence type="ECO:0000313" key="3">
    <source>
        <dbReference type="EMBL" id="KAF2279715.1"/>
    </source>
</evidence>
<keyword evidence="2" id="KW-0732">Signal</keyword>
<dbReference type="GeneID" id="54546720"/>
<dbReference type="RefSeq" id="XP_033657254.1">
    <property type="nucleotide sequence ID" value="XM_033793545.1"/>
</dbReference>
<organism evidence="3 4">
    <name type="scientific">Westerdykella ornata</name>
    <dbReference type="NCBI Taxonomy" id="318751"/>
    <lineage>
        <taxon>Eukaryota</taxon>
        <taxon>Fungi</taxon>
        <taxon>Dikarya</taxon>
        <taxon>Ascomycota</taxon>
        <taxon>Pezizomycotina</taxon>
        <taxon>Dothideomycetes</taxon>
        <taxon>Pleosporomycetidae</taxon>
        <taxon>Pleosporales</taxon>
        <taxon>Sporormiaceae</taxon>
        <taxon>Westerdykella</taxon>
    </lineage>
</organism>
<feature type="region of interest" description="Disordered" evidence="1">
    <location>
        <begin position="110"/>
        <end position="151"/>
    </location>
</feature>
<evidence type="ECO:0000256" key="2">
    <source>
        <dbReference type="SAM" id="SignalP"/>
    </source>
</evidence>
<reference evidence="3" key="1">
    <citation type="journal article" date="2020" name="Stud. Mycol.">
        <title>101 Dothideomycetes genomes: a test case for predicting lifestyles and emergence of pathogens.</title>
        <authorList>
            <person name="Haridas S."/>
            <person name="Albert R."/>
            <person name="Binder M."/>
            <person name="Bloem J."/>
            <person name="Labutti K."/>
            <person name="Salamov A."/>
            <person name="Andreopoulos B."/>
            <person name="Baker S."/>
            <person name="Barry K."/>
            <person name="Bills G."/>
            <person name="Bluhm B."/>
            <person name="Cannon C."/>
            <person name="Castanera R."/>
            <person name="Culley D."/>
            <person name="Daum C."/>
            <person name="Ezra D."/>
            <person name="Gonzalez J."/>
            <person name="Henrissat B."/>
            <person name="Kuo A."/>
            <person name="Liang C."/>
            <person name="Lipzen A."/>
            <person name="Lutzoni F."/>
            <person name="Magnuson J."/>
            <person name="Mondo S."/>
            <person name="Nolan M."/>
            <person name="Ohm R."/>
            <person name="Pangilinan J."/>
            <person name="Park H.-J."/>
            <person name="Ramirez L."/>
            <person name="Alfaro M."/>
            <person name="Sun H."/>
            <person name="Tritt A."/>
            <person name="Yoshinaga Y."/>
            <person name="Zwiers L.-H."/>
            <person name="Turgeon B."/>
            <person name="Goodwin S."/>
            <person name="Spatafora J."/>
            <person name="Crous P."/>
            <person name="Grigoriev I."/>
        </authorList>
    </citation>
    <scope>NUCLEOTIDE SEQUENCE</scope>
    <source>
        <strain evidence="3">CBS 379.55</strain>
    </source>
</reference>
<dbReference type="Proteomes" id="UP000800097">
    <property type="component" value="Unassembled WGS sequence"/>
</dbReference>
<name>A0A6A6JTZ6_WESOR</name>
<keyword evidence="4" id="KW-1185">Reference proteome</keyword>
<dbReference type="OrthoDB" id="3943581at2759"/>
<gene>
    <name evidence="3" type="ORF">EI97DRAFT_184761</name>
</gene>